<dbReference type="SUPFAM" id="SSF102405">
    <property type="entry name" value="MCP/YpsA-like"/>
    <property type="match status" value="1"/>
</dbReference>
<dbReference type="PANTHER" id="PTHR43022:SF1">
    <property type="entry name" value="PROTEIN SMF"/>
    <property type="match status" value="1"/>
</dbReference>
<dbReference type="InterPro" id="IPR057666">
    <property type="entry name" value="DrpA_SLOG"/>
</dbReference>
<dbReference type="eggNOG" id="COG0758">
    <property type="taxonomic scope" value="Bacteria"/>
</dbReference>
<dbReference type="Gene3D" id="3.40.50.450">
    <property type="match status" value="1"/>
</dbReference>
<feature type="domain" description="DprA winged helix" evidence="3">
    <location>
        <begin position="302"/>
        <end position="354"/>
    </location>
</feature>
<proteinExistence type="inferred from homology"/>
<protein>
    <submittedName>
        <fullName evidence="4">DNA protecting protein DprA</fullName>
    </submittedName>
</protein>
<dbReference type="Pfam" id="PF02481">
    <property type="entry name" value="DNA_processg_A"/>
    <property type="match status" value="1"/>
</dbReference>
<sequence>MKDEELSILLALNALRQFNGHLINDLKCKSVSLLDLAASPSAIREFTRSERVIQRWYEMLSKGWHFRELERCRAKGIEILVWGEEGYPSSLDRLPDPPLLLYWWGNNPRLDKAAVALVGTRRCSNYGGKVAFELAFRMAEEGFSIVSGGAYGIDARAHRGALEAGGVSLSVFGTGVDVFYPAKNETLFEGLKERGALVSEYPLGTKGMPWNFPERNRIIVGLAEVVVVVEAPIKSGAMITGRIAMECGVELWAVPGRINEGVARGSNLLIFDGAYPLIDVDSFVHLMKGSPEGFLVKGQSEVSLAELDDGERRVYGLLREKGDRTVDNISLECKMTPAQVFTMLTKLESRGLVSATGPGRWGANAFMEGEKGVG</sequence>
<dbReference type="STRING" id="592015.HMPREF1705_02829"/>
<name>A0A0T5XB54_9BACT</name>
<evidence type="ECO:0000256" key="1">
    <source>
        <dbReference type="ARBA" id="ARBA00006525"/>
    </source>
</evidence>
<keyword evidence="5" id="KW-1185">Reference proteome</keyword>
<dbReference type="GO" id="GO:0009294">
    <property type="term" value="P:DNA-mediated transformation"/>
    <property type="evidence" value="ECO:0007669"/>
    <property type="project" value="InterPro"/>
</dbReference>
<accession>A0A0T5XB54</accession>
<dbReference type="InterPro" id="IPR003488">
    <property type="entry name" value="DprA"/>
</dbReference>
<dbReference type="EMBL" id="ACJX03000001">
    <property type="protein sequence ID" value="KRT35593.1"/>
    <property type="molecule type" value="Genomic_DNA"/>
</dbReference>
<dbReference type="InterPro" id="IPR041614">
    <property type="entry name" value="DprA_WH"/>
</dbReference>
<evidence type="ECO:0000259" key="2">
    <source>
        <dbReference type="Pfam" id="PF02481"/>
    </source>
</evidence>
<evidence type="ECO:0000313" key="5">
    <source>
        <dbReference type="Proteomes" id="UP000005273"/>
    </source>
</evidence>
<dbReference type="PANTHER" id="PTHR43022">
    <property type="entry name" value="PROTEIN SMF"/>
    <property type="match status" value="1"/>
</dbReference>
<dbReference type="Pfam" id="PF17782">
    <property type="entry name" value="WHD_DprA"/>
    <property type="match status" value="1"/>
</dbReference>
<dbReference type="SUPFAM" id="SSF46785">
    <property type="entry name" value="Winged helix' DNA-binding domain"/>
    <property type="match status" value="1"/>
</dbReference>
<dbReference type="NCBIfam" id="TIGR00732">
    <property type="entry name" value="dprA"/>
    <property type="match status" value="1"/>
</dbReference>
<comment type="similarity">
    <text evidence="1">Belongs to the DprA/Smf family.</text>
</comment>
<dbReference type="AlphaFoldDB" id="A0A0T5XB54"/>
<dbReference type="RefSeq" id="WP_057940797.1">
    <property type="nucleotide sequence ID" value="NZ_ACJX03000001.1"/>
</dbReference>
<dbReference type="OrthoDB" id="9785707at2"/>
<organism evidence="4 5">
    <name type="scientific">Acetomicrobium hydrogeniformans ATCC BAA-1850</name>
    <dbReference type="NCBI Taxonomy" id="592015"/>
    <lineage>
        <taxon>Bacteria</taxon>
        <taxon>Thermotogati</taxon>
        <taxon>Synergistota</taxon>
        <taxon>Synergistia</taxon>
        <taxon>Synergistales</taxon>
        <taxon>Acetomicrobiaceae</taxon>
        <taxon>Acetomicrobium</taxon>
    </lineage>
</organism>
<dbReference type="Proteomes" id="UP000005273">
    <property type="component" value="Unassembled WGS sequence"/>
</dbReference>
<evidence type="ECO:0000313" key="4">
    <source>
        <dbReference type="EMBL" id="KRT35593.1"/>
    </source>
</evidence>
<comment type="caution">
    <text evidence="4">The sequence shown here is derived from an EMBL/GenBank/DDBJ whole genome shotgun (WGS) entry which is preliminary data.</text>
</comment>
<gene>
    <name evidence="4" type="ORF">HMPREF1705_02829</name>
</gene>
<evidence type="ECO:0000259" key="3">
    <source>
        <dbReference type="Pfam" id="PF17782"/>
    </source>
</evidence>
<dbReference type="InterPro" id="IPR036390">
    <property type="entry name" value="WH_DNA-bd_sf"/>
</dbReference>
<feature type="domain" description="Smf/DprA SLOG" evidence="2">
    <location>
        <begin position="79"/>
        <end position="286"/>
    </location>
</feature>
<reference evidence="5" key="1">
    <citation type="submission" date="2012-09" db="EMBL/GenBank/DDBJ databases">
        <authorList>
            <person name="Weinstock G."/>
            <person name="Sodergren E."/>
            <person name="Clifton S."/>
            <person name="Fulton L."/>
            <person name="Fulton B."/>
            <person name="Courtney L."/>
            <person name="Fronick C."/>
            <person name="Harrison M."/>
            <person name="Strong C."/>
            <person name="Farmer C."/>
            <person name="Delehaunty K."/>
            <person name="Markovic C."/>
            <person name="Hall O."/>
            <person name="Minx P."/>
            <person name="Tomlinson C."/>
            <person name="Mitreva M."/>
            <person name="Nelson J."/>
            <person name="Hou S."/>
            <person name="Wollam A."/>
            <person name="Pepin K.H."/>
            <person name="Johnson M."/>
            <person name="Bhonagiri V."/>
            <person name="Nash W.E."/>
            <person name="Suruliraj S."/>
            <person name="Warren W."/>
            <person name="Chinwalla A."/>
            <person name="Mardis E.R."/>
            <person name="Wilson R.K."/>
        </authorList>
    </citation>
    <scope>NUCLEOTIDE SEQUENCE [LARGE SCALE GENOMIC DNA]</scope>
    <source>
        <strain evidence="5">OS1</strain>
    </source>
</reference>